<proteinExistence type="predicted"/>
<comment type="caution">
    <text evidence="4">The sequence shown here is derived from an EMBL/GenBank/DDBJ whole genome shotgun (WGS) entry which is preliminary data.</text>
</comment>
<evidence type="ECO:0000313" key="5">
    <source>
        <dbReference type="Proteomes" id="UP000646749"/>
    </source>
</evidence>
<feature type="region of interest" description="Disordered" evidence="1">
    <location>
        <begin position="135"/>
        <end position="154"/>
    </location>
</feature>
<organism evidence="4 5">
    <name type="scientific">Plantactinospora endophytica</name>
    <dbReference type="NCBI Taxonomy" id="673535"/>
    <lineage>
        <taxon>Bacteria</taxon>
        <taxon>Bacillati</taxon>
        <taxon>Actinomycetota</taxon>
        <taxon>Actinomycetes</taxon>
        <taxon>Micromonosporales</taxon>
        <taxon>Micromonosporaceae</taxon>
        <taxon>Plantactinospora</taxon>
    </lineage>
</organism>
<evidence type="ECO:0000256" key="1">
    <source>
        <dbReference type="SAM" id="MobiDB-lite"/>
    </source>
</evidence>
<accession>A0ABQ4DT23</accession>
<keyword evidence="5" id="KW-1185">Reference proteome</keyword>
<evidence type="ECO:0000256" key="2">
    <source>
        <dbReference type="SAM" id="Phobius"/>
    </source>
</evidence>
<dbReference type="RefSeq" id="WP_203864230.1">
    <property type="nucleotide sequence ID" value="NZ_BONW01000001.1"/>
</dbReference>
<dbReference type="EMBL" id="BONW01000001">
    <property type="protein sequence ID" value="GIG85599.1"/>
    <property type="molecule type" value="Genomic_DNA"/>
</dbReference>
<feature type="signal peptide" evidence="3">
    <location>
        <begin position="1"/>
        <end position="20"/>
    </location>
</feature>
<evidence type="ECO:0000256" key="3">
    <source>
        <dbReference type="SAM" id="SignalP"/>
    </source>
</evidence>
<evidence type="ECO:0008006" key="6">
    <source>
        <dbReference type="Google" id="ProtNLM"/>
    </source>
</evidence>
<keyword evidence="2" id="KW-1133">Transmembrane helix</keyword>
<reference evidence="4 5" key="1">
    <citation type="submission" date="2021-01" db="EMBL/GenBank/DDBJ databases">
        <title>Whole genome shotgun sequence of Plantactinospora endophytica NBRC 110450.</title>
        <authorList>
            <person name="Komaki H."/>
            <person name="Tamura T."/>
        </authorList>
    </citation>
    <scope>NUCLEOTIDE SEQUENCE [LARGE SCALE GENOMIC DNA]</scope>
    <source>
        <strain evidence="4 5">NBRC 110450</strain>
    </source>
</reference>
<gene>
    <name evidence="4" type="ORF">Pen02_05350</name>
</gene>
<protein>
    <recommendedName>
        <fullName evidence="6">DUF3592 domain-containing protein</fullName>
    </recommendedName>
</protein>
<sequence>MIAFCLSAAPLLLIAGLTIGPPPTPVGVPLDGTVVSHTPTRTGNGTEAVIAVRGAPDGQLLCGIERILFPDRRLPLVGAPITVYYADGMCSPEPADNTGLRVGLVLFGGTGVVGVTVYFWQRSGPGRRFRAARAAARWRRNRRPRTPRPPRPVK</sequence>
<keyword evidence="2" id="KW-0472">Membrane</keyword>
<evidence type="ECO:0000313" key="4">
    <source>
        <dbReference type="EMBL" id="GIG85599.1"/>
    </source>
</evidence>
<dbReference type="Proteomes" id="UP000646749">
    <property type="component" value="Unassembled WGS sequence"/>
</dbReference>
<keyword evidence="3" id="KW-0732">Signal</keyword>
<feature type="chain" id="PRO_5046730038" description="DUF3592 domain-containing protein" evidence="3">
    <location>
        <begin position="21"/>
        <end position="154"/>
    </location>
</feature>
<feature type="transmembrane region" description="Helical" evidence="2">
    <location>
        <begin position="102"/>
        <end position="120"/>
    </location>
</feature>
<name>A0ABQ4DT23_9ACTN</name>
<keyword evidence="2" id="KW-0812">Transmembrane</keyword>